<evidence type="ECO:0000313" key="2">
    <source>
        <dbReference type="Proteomes" id="UP000031668"/>
    </source>
</evidence>
<reference evidence="1 2" key="1">
    <citation type="journal article" date="2014" name="Genome Biol. Evol.">
        <title>The genome of the myxosporean Thelohanellus kitauei shows adaptations to nutrient acquisition within its fish host.</title>
        <authorList>
            <person name="Yang Y."/>
            <person name="Xiong J."/>
            <person name="Zhou Z."/>
            <person name="Huo F."/>
            <person name="Miao W."/>
            <person name="Ran C."/>
            <person name="Liu Y."/>
            <person name="Zhang J."/>
            <person name="Feng J."/>
            <person name="Wang M."/>
            <person name="Wang M."/>
            <person name="Wang L."/>
            <person name="Yao B."/>
        </authorList>
    </citation>
    <scope>NUCLEOTIDE SEQUENCE [LARGE SCALE GENOMIC DNA]</scope>
    <source>
        <strain evidence="1">Wuqing</strain>
    </source>
</reference>
<proteinExistence type="predicted"/>
<accession>A0A0C2IVZ7</accession>
<gene>
    <name evidence="1" type="ORF">RF11_00419</name>
</gene>
<evidence type="ECO:0000313" key="1">
    <source>
        <dbReference type="EMBL" id="KII69539.1"/>
    </source>
</evidence>
<protein>
    <submittedName>
        <fullName evidence="1">Uncharacterized protein</fullName>
    </submittedName>
</protein>
<comment type="caution">
    <text evidence="1">The sequence shown here is derived from an EMBL/GenBank/DDBJ whole genome shotgun (WGS) entry which is preliminary data.</text>
</comment>
<name>A0A0C2IVZ7_THEKT</name>
<dbReference type="AlphaFoldDB" id="A0A0C2IVZ7"/>
<keyword evidence="2" id="KW-1185">Reference proteome</keyword>
<dbReference type="EMBL" id="JWZT01002382">
    <property type="protein sequence ID" value="KII69539.1"/>
    <property type="molecule type" value="Genomic_DNA"/>
</dbReference>
<sequence length="134" mass="15078">MVHFCTDFTSTASATVSTYVRVVLRRGTLLQAVKLVQGSHLLNTQPYPQPTRATIPSWHSFAGKLNAEEDVSCDIDETIHKIPDLVKAQQDHSLQQTKLLNVVHHSLIKEHPGFHHLGHSFRIKLYCLRLSSGM</sequence>
<dbReference type="Proteomes" id="UP000031668">
    <property type="component" value="Unassembled WGS sequence"/>
</dbReference>
<organism evidence="1 2">
    <name type="scientific">Thelohanellus kitauei</name>
    <name type="common">Myxosporean</name>
    <dbReference type="NCBI Taxonomy" id="669202"/>
    <lineage>
        <taxon>Eukaryota</taxon>
        <taxon>Metazoa</taxon>
        <taxon>Cnidaria</taxon>
        <taxon>Myxozoa</taxon>
        <taxon>Myxosporea</taxon>
        <taxon>Bivalvulida</taxon>
        <taxon>Platysporina</taxon>
        <taxon>Myxobolidae</taxon>
        <taxon>Thelohanellus</taxon>
    </lineage>
</organism>